<dbReference type="PANTHER" id="PTHR43489">
    <property type="entry name" value="ISOMERASE"/>
    <property type="match status" value="1"/>
</dbReference>
<comment type="similarity">
    <text evidence="3">Belongs to the hyi family.</text>
</comment>
<proteinExistence type="inferred from homology"/>
<dbReference type="InterPro" id="IPR026040">
    <property type="entry name" value="HyI-like"/>
</dbReference>
<evidence type="ECO:0000256" key="4">
    <source>
        <dbReference type="PIRSR" id="PIRSR006241-50"/>
    </source>
</evidence>
<dbReference type="SUPFAM" id="SSF51658">
    <property type="entry name" value="Xylose isomerase-like"/>
    <property type="match status" value="1"/>
</dbReference>
<evidence type="ECO:0000256" key="1">
    <source>
        <dbReference type="ARBA" id="ARBA00023235"/>
    </source>
</evidence>
<feature type="active site" description="Proton donor/acceptor" evidence="4">
    <location>
        <position position="245"/>
    </location>
</feature>
<dbReference type="GO" id="GO:0008903">
    <property type="term" value="F:hydroxypyruvate isomerase activity"/>
    <property type="evidence" value="ECO:0007669"/>
    <property type="project" value="TreeGrafter"/>
</dbReference>
<dbReference type="GO" id="GO:0046487">
    <property type="term" value="P:glyoxylate metabolic process"/>
    <property type="evidence" value="ECO:0007669"/>
    <property type="project" value="TreeGrafter"/>
</dbReference>
<evidence type="ECO:0000313" key="7">
    <source>
        <dbReference type="Proteomes" id="UP000824037"/>
    </source>
</evidence>
<dbReference type="InterPro" id="IPR050417">
    <property type="entry name" value="Sugar_Epim/Isomerase"/>
</dbReference>
<comment type="caution">
    <text evidence="6">The sequence shown here is derived from an EMBL/GenBank/DDBJ whole genome shotgun (WGS) entry which is preliminary data.</text>
</comment>
<dbReference type="PIRSF" id="PIRSF006241">
    <property type="entry name" value="HyI"/>
    <property type="match status" value="1"/>
</dbReference>
<reference evidence="6" key="2">
    <citation type="submission" date="2021-04" db="EMBL/GenBank/DDBJ databases">
        <authorList>
            <person name="Gilroy R."/>
        </authorList>
    </citation>
    <scope>NUCLEOTIDE SEQUENCE</scope>
    <source>
        <strain evidence="6">ChiGjej4B4-7305</strain>
    </source>
</reference>
<dbReference type="AlphaFoldDB" id="A0A9D2EEJ6"/>
<sequence>MTEQNDLPLAANLKWLFTDLPFDQRFEAAAQAGFQAVEIPVPYSTSPTELRTLLADNGLEAALLNTPQGEAGSATAGGLACLPDHVAEFQAGVEQGLEYATELGCGLLHVVGGRRPAGLGRDEAFAQYVRNITWAAERAQGTPVRLVLEMQNPCSAPGFVLESQAMAAAVARAVGDPVGLLFDVFHTQVAEGDVVRTFDGVAPLVAHVQIGDGPDRSEPGTGELAWPFVIEHIRASGYTGWFGCEFKPDGSSGGVPRRLREVM</sequence>
<accession>A0A9D2EEJ6</accession>
<gene>
    <name evidence="6" type="ORF">H9815_11165</name>
</gene>
<evidence type="ECO:0000256" key="3">
    <source>
        <dbReference type="PIRNR" id="PIRNR006241"/>
    </source>
</evidence>
<dbReference type="Pfam" id="PF01261">
    <property type="entry name" value="AP_endonuc_2"/>
    <property type="match status" value="1"/>
</dbReference>
<keyword evidence="2" id="KW-0119">Carbohydrate metabolism</keyword>
<keyword evidence="1 3" id="KW-0413">Isomerase</keyword>
<evidence type="ECO:0000313" key="6">
    <source>
        <dbReference type="EMBL" id="HIZ36328.1"/>
    </source>
</evidence>
<organism evidence="6 7">
    <name type="scientific">Candidatus Ruania gallistercoris</name>
    <dbReference type="NCBI Taxonomy" id="2838746"/>
    <lineage>
        <taxon>Bacteria</taxon>
        <taxon>Bacillati</taxon>
        <taxon>Actinomycetota</taxon>
        <taxon>Actinomycetes</taxon>
        <taxon>Micrococcales</taxon>
        <taxon>Ruaniaceae</taxon>
        <taxon>Ruania</taxon>
    </lineage>
</organism>
<dbReference type="InterPro" id="IPR013022">
    <property type="entry name" value="Xyl_isomerase-like_TIM-brl"/>
</dbReference>
<dbReference type="PANTHER" id="PTHR43489:SF6">
    <property type="entry name" value="HYDROXYPYRUVATE ISOMERASE-RELATED"/>
    <property type="match status" value="1"/>
</dbReference>
<dbReference type="InterPro" id="IPR036237">
    <property type="entry name" value="Xyl_isomerase-like_sf"/>
</dbReference>
<reference evidence="6" key="1">
    <citation type="journal article" date="2021" name="PeerJ">
        <title>Extensive microbial diversity within the chicken gut microbiome revealed by metagenomics and culture.</title>
        <authorList>
            <person name="Gilroy R."/>
            <person name="Ravi A."/>
            <person name="Getino M."/>
            <person name="Pursley I."/>
            <person name="Horton D.L."/>
            <person name="Alikhan N.F."/>
            <person name="Baker D."/>
            <person name="Gharbi K."/>
            <person name="Hall N."/>
            <person name="Watson M."/>
            <person name="Adriaenssens E.M."/>
            <person name="Foster-Nyarko E."/>
            <person name="Jarju S."/>
            <person name="Secka A."/>
            <person name="Antonio M."/>
            <person name="Oren A."/>
            <person name="Chaudhuri R.R."/>
            <person name="La Ragione R."/>
            <person name="Hildebrand F."/>
            <person name="Pallen M.J."/>
        </authorList>
    </citation>
    <scope>NUCLEOTIDE SEQUENCE</scope>
    <source>
        <strain evidence="6">ChiGjej4B4-7305</strain>
    </source>
</reference>
<dbReference type="EMBL" id="DXBY01000191">
    <property type="protein sequence ID" value="HIZ36328.1"/>
    <property type="molecule type" value="Genomic_DNA"/>
</dbReference>
<dbReference type="Gene3D" id="3.20.20.150">
    <property type="entry name" value="Divalent-metal-dependent TIM barrel enzymes"/>
    <property type="match status" value="1"/>
</dbReference>
<name>A0A9D2EEJ6_9MICO</name>
<evidence type="ECO:0000259" key="5">
    <source>
        <dbReference type="Pfam" id="PF01261"/>
    </source>
</evidence>
<dbReference type="Proteomes" id="UP000824037">
    <property type="component" value="Unassembled WGS sequence"/>
</dbReference>
<feature type="active site" description="Proton donor/acceptor" evidence="4">
    <location>
        <position position="149"/>
    </location>
</feature>
<evidence type="ECO:0000256" key="2">
    <source>
        <dbReference type="ARBA" id="ARBA00023277"/>
    </source>
</evidence>
<feature type="domain" description="Xylose isomerase-like TIM barrel" evidence="5">
    <location>
        <begin position="26"/>
        <end position="249"/>
    </location>
</feature>
<protein>
    <submittedName>
        <fullName evidence="6">TIM barrel protein</fullName>
    </submittedName>
</protein>